<dbReference type="KEGG" id="bms:BR0730"/>
<gene>
    <name evidence="1" type="ordered locus">BS1330_I0726</name>
</gene>
<dbReference type="PANTHER" id="PTHR35894">
    <property type="entry name" value="GENERAL SECRETION PATHWAY PROTEIN A-RELATED"/>
    <property type="match status" value="1"/>
</dbReference>
<dbReference type="EMBL" id="CP002997">
    <property type="protein sequence ID" value="AEM18076.1"/>
    <property type="molecule type" value="Genomic_DNA"/>
</dbReference>
<dbReference type="InterPro" id="IPR052026">
    <property type="entry name" value="ExeA_AAA_ATPase_DNA-bind"/>
</dbReference>
<dbReference type="GeneID" id="55590449"/>
<keyword evidence="2" id="KW-1185">Reference proteome</keyword>
<evidence type="ECO:0000313" key="2">
    <source>
        <dbReference type="Proteomes" id="UP000007104"/>
    </source>
</evidence>
<dbReference type="PATRIC" id="fig|204722.22.peg.1116"/>
<dbReference type="AlphaFoldDB" id="A0A0H3G650"/>
<proteinExistence type="predicted"/>
<protein>
    <submittedName>
        <fullName evidence="1">Transposition protein, putative</fullName>
    </submittedName>
</protein>
<dbReference type="SUPFAM" id="SSF52540">
    <property type="entry name" value="P-loop containing nucleoside triphosphate hydrolases"/>
    <property type="match status" value="1"/>
</dbReference>
<reference evidence="1 2" key="1">
    <citation type="journal article" date="2011" name="J. Bacteriol.">
        <title>Revised genome sequence of Brucella suis 1330.</title>
        <authorList>
            <person name="Tae H."/>
            <person name="Shallom S."/>
            <person name="Settlage R."/>
            <person name="Preston D."/>
            <person name="Adams L.G."/>
            <person name="Garner H.R."/>
        </authorList>
    </citation>
    <scope>NUCLEOTIDE SEQUENCE [LARGE SCALE GENOMIC DNA]</scope>
    <source>
        <strain evidence="1 2">1330</strain>
    </source>
</reference>
<accession>A0A0H3G650</accession>
<dbReference type="PANTHER" id="PTHR35894:SF1">
    <property type="entry name" value="PHOSPHORIBULOKINASE _ URIDINE KINASE FAMILY"/>
    <property type="match status" value="1"/>
</dbReference>
<dbReference type="KEGG" id="bsi:BS1330_I0726"/>
<dbReference type="Gene3D" id="3.40.50.300">
    <property type="entry name" value="P-loop containing nucleotide triphosphate hydrolases"/>
    <property type="match status" value="1"/>
</dbReference>
<dbReference type="InterPro" id="IPR027417">
    <property type="entry name" value="P-loop_NTPase"/>
</dbReference>
<name>A0A0H3G650_BRUSU</name>
<dbReference type="Pfam" id="PF05621">
    <property type="entry name" value="TniB"/>
    <property type="match status" value="1"/>
</dbReference>
<dbReference type="RefSeq" id="WP_004689593.1">
    <property type="nucleotide sequence ID" value="NC_004310.3"/>
</dbReference>
<dbReference type="HOGENOM" id="CLU_063451_0_1_5"/>
<evidence type="ECO:0000313" key="1">
    <source>
        <dbReference type="EMBL" id="AEM18076.1"/>
    </source>
</evidence>
<dbReference type="InterPro" id="IPR008868">
    <property type="entry name" value="TniB"/>
</dbReference>
<dbReference type="Proteomes" id="UP000007104">
    <property type="component" value="Chromosome I"/>
</dbReference>
<sequence>MTDLRFEVAQKIVGLRRVFAHHPAFLRLEEQFRLLLERRRAELAADISLEARGIAVIGASGSGKTSAVARLLSHTPGLVIHDDGSARADVVSFQVPSPATLKFVGQTALEATGYPMFARRTEMVIWAMVRQHLFARRTLFLHLDEAQDLLRHQTPSALQSVVRTLKSLMQAKDWPVGLILSGTPELKDLLNHDPQLARRFYPIEFPKLFATADATRVMETISAYASRVNLSVSSNLNDDFSARLIHASDGEFGLLIEIVISAAEEALLARKDHLDHLHFIMAFRRRSGCIDALNPFIAVDFLRIDARTLLAKEISR</sequence>
<organism evidence="1 2">
    <name type="scientific">Brucella suis biovar 1 (strain 1330)</name>
    <dbReference type="NCBI Taxonomy" id="204722"/>
    <lineage>
        <taxon>Bacteria</taxon>
        <taxon>Pseudomonadati</taxon>
        <taxon>Pseudomonadota</taxon>
        <taxon>Alphaproteobacteria</taxon>
        <taxon>Hyphomicrobiales</taxon>
        <taxon>Brucellaceae</taxon>
        <taxon>Brucella/Ochrobactrum group</taxon>
        <taxon>Brucella</taxon>
    </lineage>
</organism>